<dbReference type="Proteomes" id="UP001139450">
    <property type="component" value="Unassembled WGS sequence"/>
</dbReference>
<gene>
    <name evidence="3" type="ORF">MUY27_01835</name>
</gene>
<keyword evidence="4" id="KW-1185">Reference proteome</keyword>
<dbReference type="EMBL" id="JALJEJ010000001">
    <property type="protein sequence ID" value="MCJ8208430.1"/>
    <property type="molecule type" value="Genomic_DNA"/>
</dbReference>
<dbReference type="InterPro" id="IPR020864">
    <property type="entry name" value="MACPF"/>
</dbReference>
<keyword evidence="1" id="KW-0732">Signal</keyword>
<dbReference type="RefSeq" id="WP_245128260.1">
    <property type="nucleotide sequence ID" value="NZ_JALJEJ010000001.1"/>
</dbReference>
<feature type="signal peptide" evidence="1">
    <location>
        <begin position="1"/>
        <end position="17"/>
    </location>
</feature>
<evidence type="ECO:0000313" key="4">
    <source>
        <dbReference type="Proteomes" id="UP001139450"/>
    </source>
</evidence>
<organism evidence="3 4">
    <name type="scientific">Mucilaginibacter straminoryzae</name>
    <dbReference type="NCBI Taxonomy" id="2932774"/>
    <lineage>
        <taxon>Bacteria</taxon>
        <taxon>Pseudomonadati</taxon>
        <taxon>Bacteroidota</taxon>
        <taxon>Sphingobacteriia</taxon>
        <taxon>Sphingobacteriales</taxon>
        <taxon>Sphingobacteriaceae</taxon>
        <taxon>Mucilaginibacter</taxon>
    </lineage>
</organism>
<dbReference type="InterPro" id="IPR043708">
    <property type="entry name" value="DUF5648"/>
</dbReference>
<feature type="chain" id="PRO_5040850666" evidence="1">
    <location>
        <begin position="18"/>
        <end position="478"/>
    </location>
</feature>
<dbReference type="Pfam" id="PF01823">
    <property type="entry name" value="MACPF"/>
    <property type="match status" value="1"/>
</dbReference>
<feature type="domain" description="MACPF" evidence="2">
    <location>
        <begin position="14"/>
        <end position="342"/>
    </location>
</feature>
<reference evidence="3" key="1">
    <citation type="submission" date="2022-04" db="EMBL/GenBank/DDBJ databases">
        <title>Mucilaginibacter sp. RS28 isolated from freshwater.</title>
        <authorList>
            <person name="Ko S.-R."/>
        </authorList>
    </citation>
    <scope>NUCLEOTIDE SEQUENCE</scope>
    <source>
        <strain evidence="3">RS28</strain>
    </source>
</reference>
<name>A0A9X1X125_9SPHI</name>
<evidence type="ECO:0000256" key="1">
    <source>
        <dbReference type="SAM" id="SignalP"/>
    </source>
</evidence>
<sequence>MKNKLLLFLIVAVFAVACKKQDFTPLNSNTIVNNPKKSNSARDGIWDLLGYGYNITGAYAQSYSAGGQVLDIARFKADYPDRVLTDLSQSQTAEITTGTDALDYIKKISNNFSLGASDSAATFKATIKAAFKDSSSFSSKYAYSSYDLTIKEKRLTLNSPIDLMKSYANATFLTDVQNQSPAYIVSHYGTHVLTDIFLGAKLSVLYQSATTSSNRYNSSQAGLSFGIKTIFSIDASLNTTTSELSKIYSSKMHYETRGGDASKSLIGDIDLNTSNTPTVNISNWQSSATVQNAELIDIGTSGLVELSQFVSDPTKAQALHDYIVQYLINNRASLLPAPIYGYYRAVDNKHILSSDPNYTAISPNWRNTGVGFYAYTVQYGGTVPVYQYSNPNTGDHFYATNPNAVTPTSWVGYQRDGITFYGYPSVQQSTIPCYIFYSENQHDHIYSPNPNVTAGYPAGWVSHGIGFYVFPVPAGGIY</sequence>
<comment type="caution">
    <text evidence="3">The sequence shown here is derived from an EMBL/GenBank/DDBJ whole genome shotgun (WGS) entry which is preliminary data.</text>
</comment>
<accession>A0A9X1X125</accession>
<dbReference type="Pfam" id="PF18885">
    <property type="entry name" value="DUF5648"/>
    <property type="match status" value="1"/>
</dbReference>
<protein>
    <submittedName>
        <fullName evidence="3">MAC/perforin domain-containing protein</fullName>
    </submittedName>
</protein>
<dbReference type="PROSITE" id="PS51257">
    <property type="entry name" value="PROKAR_LIPOPROTEIN"/>
    <property type="match status" value="1"/>
</dbReference>
<evidence type="ECO:0000313" key="3">
    <source>
        <dbReference type="EMBL" id="MCJ8208430.1"/>
    </source>
</evidence>
<dbReference type="AlphaFoldDB" id="A0A9X1X125"/>
<evidence type="ECO:0000259" key="2">
    <source>
        <dbReference type="PROSITE" id="PS51412"/>
    </source>
</evidence>
<dbReference type="PROSITE" id="PS51412">
    <property type="entry name" value="MACPF_2"/>
    <property type="match status" value="1"/>
</dbReference>
<proteinExistence type="predicted"/>